<dbReference type="InterPro" id="IPR039774">
    <property type="entry name" value="Sin3-like"/>
</dbReference>
<keyword evidence="2" id="KW-0678">Repressor</keyword>
<dbReference type="InterPro" id="IPR013194">
    <property type="entry name" value="HDAC_interact_dom"/>
</dbReference>
<dbReference type="SUPFAM" id="SSF47762">
    <property type="entry name" value="PAH2 domain"/>
    <property type="match status" value="3"/>
</dbReference>
<feature type="region of interest" description="Disordered" evidence="8">
    <location>
        <begin position="858"/>
        <end position="1017"/>
    </location>
</feature>
<dbReference type="Gramene" id="PHT89688">
    <property type="protein sequence ID" value="PHT89688"/>
    <property type="gene ID" value="T459_04801"/>
</dbReference>
<feature type="region of interest" description="Disordered" evidence="8">
    <location>
        <begin position="1"/>
        <end position="57"/>
    </location>
</feature>
<reference evidence="10 11" key="1">
    <citation type="journal article" date="2014" name="Nat. Genet.">
        <title>Genome sequence of the hot pepper provides insights into the evolution of pungency in Capsicum species.</title>
        <authorList>
            <person name="Kim S."/>
            <person name="Park M."/>
            <person name="Yeom S.I."/>
            <person name="Kim Y.M."/>
            <person name="Lee J.M."/>
            <person name="Lee H.A."/>
            <person name="Seo E."/>
            <person name="Choi J."/>
            <person name="Cheong K."/>
            <person name="Kim K.T."/>
            <person name="Jung K."/>
            <person name="Lee G.W."/>
            <person name="Oh S.K."/>
            <person name="Bae C."/>
            <person name="Kim S.B."/>
            <person name="Lee H.Y."/>
            <person name="Kim S.Y."/>
            <person name="Kim M.S."/>
            <person name="Kang B.C."/>
            <person name="Jo Y.D."/>
            <person name="Yang H.B."/>
            <person name="Jeong H.J."/>
            <person name="Kang W.H."/>
            <person name="Kwon J.K."/>
            <person name="Shin C."/>
            <person name="Lim J.Y."/>
            <person name="Park J.H."/>
            <person name="Huh J.H."/>
            <person name="Kim J.S."/>
            <person name="Kim B.D."/>
            <person name="Cohen O."/>
            <person name="Paran I."/>
            <person name="Suh M.C."/>
            <person name="Lee S.B."/>
            <person name="Kim Y.K."/>
            <person name="Shin Y."/>
            <person name="Noh S.J."/>
            <person name="Park J."/>
            <person name="Seo Y.S."/>
            <person name="Kwon S.Y."/>
            <person name="Kim H.A."/>
            <person name="Park J.M."/>
            <person name="Kim H.J."/>
            <person name="Choi S.B."/>
            <person name="Bosland P.W."/>
            <person name="Reeves G."/>
            <person name="Jo S.H."/>
            <person name="Lee B.W."/>
            <person name="Cho H.T."/>
            <person name="Choi H.S."/>
            <person name="Lee M.S."/>
            <person name="Yu Y."/>
            <person name="Do Choi Y."/>
            <person name="Park B.S."/>
            <person name="van Deynze A."/>
            <person name="Ashrafi H."/>
            <person name="Hill T."/>
            <person name="Kim W.T."/>
            <person name="Pai H.S."/>
            <person name="Ahn H.K."/>
            <person name="Yeam I."/>
            <person name="Giovannoni J.J."/>
            <person name="Rose J.K."/>
            <person name="Sorensen I."/>
            <person name="Lee S.J."/>
            <person name="Kim R.W."/>
            <person name="Choi I.Y."/>
            <person name="Choi B.S."/>
            <person name="Lim J.S."/>
            <person name="Lee Y.H."/>
            <person name="Choi D."/>
        </authorList>
    </citation>
    <scope>NUCLEOTIDE SEQUENCE [LARGE SCALE GENOMIC DNA]</scope>
    <source>
        <strain evidence="11">cv. CM334</strain>
    </source>
</reference>
<dbReference type="InterPro" id="IPR031693">
    <property type="entry name" value="Sin3_C"/>
</dbReference>
<evidence type="ECO:0000259" key="9">
    <source>
        <dbReference type="SMART" id="SM00761"/>
    </source>
</evidence>
<dbReference type="PROSITE" id="PS51477">
    <property type="entry name" value="PAH"/>
    <property type="match status" value="3"/>
</dbReference>
<feature type="compositionally biased region" description="Polar residues" evidence="8">
    <location>
        <begin position="22"/>
        <end position="32"/>
    </location>
</feature>
<comment type="subcellular location">
    <subcellularLocation>
        <location evidence="1 7">Nucleus</location>
    </subcellularLocation>
</comment>
<evidence type="ECO:0000256" key="2">
    <source>
        <dbReference type="ARBA" id="ARBA00022491"/>
    </source>
</evidence>
<evidence type="ECO:0000256" key="7">
    <source>
        <dbReference type="PROSITE-ProRule" id="PRU00810"/>
    </source>
</evidence>
<feature type="compositionally biased region" description="Polar residues" evidence="8">
    <location>
        <begin position="774"/>
        <end position="798"/>
    </location>
</feature>
<feature type="domain" description="Histone deacetylase interacting" evidence="9">
    <location>
        <begin position="475"/>
        <end position="575"/>
    </location>
</feature>
<evidence type="ECO:0000256" key="8">
    <source>
        <dbReference type="SAM" id="MobiDB-lite"/>
    </source>
</evidence>
<dbReference type="GO" id="GO:0003714">
    <property type="term" value="F:transcription corepressor activity"/>
    <property type="evidence" value="ECO:0000318"/>
    <property type="project" value="GO_Central"/>
</dbReference>
<proteinExistence type="predicted"/>
<dbReference type="PANTHER" id="PTHR12346">
    <property type="entry name" value="SIN3B-RELATED"/>
    <property type="match status" value="1"/>
</dbReference>
<name>A0A1U8FIJ8_CAPAN</name>
<evidence type="ECO:0000256" key="3">
    <source>
        <dbReference type="ARBA" id="ARBA00022737"/>
    </source>
</evidence>
<dbReference type="Pfam" id="PF02671">
    <property type="entry name" value="PAH"/>
    <property type="match status" value="3"/>
</dbReference>
<sequence length="1338" mass="151100">MKRLRDDVYASSQFKRPFGSSRGESCGQSQLPGSGAGGGGSGGGGTGGGGAGASASASTQKLTTNDALSYLKEVKDMFQDQREKYDMFLDVMKDFKAQRIDTVGVIARVKDLFKGHPNLILGFNTFLPKGYEITLTDEEQAPPKKTVEFEEAISFVNKIKKRFQNDDHVYKSFLDILNMYRKEHKGITEVYQEVASLFEDHPDLLDEFTRFLPDNSGTASATQTSFGCPSFHRYDEKGSAIPLLRQSHVDKQRFRRDSIISPHAERDRSVERPEMDDDKTMMKLHKEQKRRAEKENRERRSRDQDYKEPDNENNGDLSMHRITDKRKSARRVEEFGGTNDDKDGVKSMYSQEFTFCERVKERLQSPSDYQAFLKCLHIFSTEIITRKELQSLVADLLGKYPDLMDGFNEFLQRCERIDGYLAGVMSKKSLWNEGHTSKSLKEEEKDREQKREIEEKDRCKEKYWGKSIQELDLSNCQSCTPSYRLLPEDYPIPTASQRSELGAQVLNDHWVSVTSGSEDYSFKHMRRNQYEESLFRCEDDRFELDMLLESVSSATKRAEELLNALNDNSVGVDGPIRIEDHFTALNLRCIERIYGDHGLDVMDILRKNPPLALPIVLTRLKQKQEEWTKCRSDFNKVWAEIYSKNHYKSLDHRSFYFKQQDSKNLSTKSLVAEIKEIKDQKQKEYDMILAIAAGSRHPISPHLDFEFSDPEVHEDLYKLIKYSCQEVCSTEEQLNKVLKLWTTFFEPIFGVTNRLHGSEATDDDVLSKHHGLKSNGTSIGESDGSPSMDANTTKSKQSKVVCNGDVKCSPQRVNSSRASFTNTDAHPKEDGLVADGEHLISSDAAASLGADNVCAKLESTSGRSTRPGNGTTEDDQGVKSNIDKLPISEGDTSRLLPLVNGGFAEGSRINGYNSDSVDPSKNEKEEGELSPNGDFEEDNFVGCQDAAGDNDADADDEDSENVSEAGEDVSGSESAADECSREEHEEEDDGEHDELDGKVESEGEAEGTGEANFVGGDGTAFQTSARFLLTSKPLAKHVASPQCGGVKNDLHVFYGNDDFYVLFRLHQILYERLLSAKLNAASSESKWRTGKDTSCDPYARFMSALYSLLDGSADNAKFEDDCRSIIGNQSYVLFTLDKLIYKLVKQLQTVSIDELDNKLLQLYEYERFRKPEKYVDSVYYENAHVLLHEENIYRFDCTPSPTRLSIQLMDDGSEKSEVVPVHVDPNFAGYLHNDYLSVEHGKKESSAVVLKRSVSRNKRKHSDHDVSSALCMVMENVILVNGLECKMASNSSKISYVLDTEDFFYRLGRKRRNISASRSSCHGQARVERFNRVLTFSL</sequence>
<feature type="compositionally biased region" description="Acidic residues" evidence="8">
    <location>
        <begin position="984"/>
        <end position="994"/>
    </location>
</feature>
<accession>A0A1U8FIJ8</accession>
<gene>
    <name evidence="10" type="ORF">T459_04801</name>
</gene>
<evidence type="ECO:0000256" key="6">
    <source>
        <dbReference type="ARBA" id="ARBA00023242"/>
    </source>
</evidence>
<comment type="caution">
    <text evidence="10">The sequence shown here is derived from an EMBL/GenBank/DDBJ whole genome shotgun (WGS) entry which is preliminary data.</text>
</comment>
<evidence type="ECO:0000256" key="5">
    <source>
        <dbReference type="ARBA" id="ARBA00023163"/>
    </source>
</evidence>
<feature type="region of interest" description="Disordered" evidence="8">
    <location>
        <begin position="811"/>
        <end position="830"/>
    </location>
</feature>
<feature type="region of interest" description="Disordered" evidence="8">
    <location>
        <begin position="762"/>
        <end position="798"/>
    </location>
</feature>
<dbReference type="STRING" id="4072.A0A1U8FIJ8"/>
<reference evidence="10 11" key="2">
    <citation type="journal article" date="2017" name="Genome Biol.">
        <title>New reference genome sequences of hot pepper reveal the massive evolution of plant disease-resistance genes by retroduplication.</title>
        <authorList>
            <person name="Kim S."/>
            <person name="Park J."/>
            <person name="Yeom S.I."/>
            <person name="Kim Y.M."/>
            <person name="Seo E."/>
            <person name="Kim K.T."/>
            <person name="Kim M.S."/>
            <person name="Lee J.M."/>
            <person name="Cheong K."/>
            <person name="Shin H.S."/>
            <person name="Kim S.B."/>
            <person name="Han K."/>
            <person name="Lee J."/>
            <person name="Park M."/>
            <person name="Lee H.A."/>
            <person name="Lee H.Y."/>
            <person name="Lee Y."/>
            <person name="Oh S."/>
            <person name="Lee J.H."/>
            <person name="Choi E."/>
            <person name="Choi E."/>
            <person name="Lee S.E."/>
            <person name="Jeon J."/>
            <person name="Kim H."/>
            <person name="Choi G."/>
            <person name="Song H."/>
            <person name="Lee J."/>
            <person name="Lee S.C."/>
            <person name="Kwon J.K."/>
            <person name="Lee H.Y."/>
            <person name="Koo N."/>
            <person name="Hong Y."/>
            <person name="Kim R.W."/>
            <person name="Kang W.H."/>
            <person name="Huh J.H."/>
            <person name="Kang B.C."/>
            <person name="Yang T.J."/>
            <person name="Lee Y.H."/>
            <person name="Bennetzen J.L."/>
            <person name="Choi D."/>
        </authorList>
    </citation>
    <scope>NUCLEOTIDE SEQUENCE [LARGE SCALE GENOMIC DNA]</scope>
    <source>
        <strain evidence="11">cv. CM334</strain>
    </source>
</reference>
<dbReference type="Gene3D" id="1.20.1160.11">
    <property type="entry name" value="Paired amphipathic helix"/>
    <property type="match status" value="3"/>
</dbReference>
<evidence type="ECO:0000313" key="10">
    <source>
        <dbReference type="EMBL" id="PHT89688.1"/>
    </source>
</evidence>
<feature type="compositionally biased region" description="Polar residues" evidence="8">
    <location>
        <begin position="811"/>
        <end position="824"/>
    </location>
</feature>
<feature type="compositionally biased region" description="Gly residues" evidence="8">
    <location>
        <begin position="34"/>
        <end position="52"/>
    </location>
</feature>
<keyword evidence="4" id="KW-0805">Transcription regulation</keyword>
<dbReference type="Pfam" id="PF08295">
    <property type="entry name" value="Sin3_corepress"/>
    <property type="match status" value="1"/>
</dbReference>
<dbReference type="Proteomes" id="UP000222542">
    <property type="component" value="Unassembled WGS sequence"/>
</dbReference>
<organism evidence="10 11">
    <name type="scientific">Capsicum annuum</name>
    <name type="common">Capsicum pepper</name>
    <dbReference type="NCBI Taxonomy" id="4072"/>
    <lineage>
        <taxon>Eukaryota</taxon>
        <taxon>Viridiplantae</taxon>
        <taxon>Streptophyta</taxon>
        <taxon>Embryophyta</taxon>
        <taxon>Tracheophyta</taxon>
        <taxon>Spermatophyta</taxon>
        <taxon>Magnoliopsida</taxon>
        <taxon>eudicotyledons</taxon>
        <taxon>Gunneridae</taxon>
        <taxon>Pentapetalae</taxon>
        <taxon>asterids</taxon>
        <taxon>lamiids</taxon>
        <taxon>Solanales</taxon>
        <taxon>Solanaceae</taxon>
        <taxon>Solanoideae</taxon>
        <taxon>Capsiceae</taxon>
        <taxon>Capsicum</taxon>
    </lineage>
</organism>
<dbReference type="FunFam" id="1.20.1160.11:FF:000003">
    <property type="entry name" value="Paired amphipathic helix SIN3-like protein"/>
    <property type="match status" value="1"/>
</dbReference>
<dbReference type="SMART" id="SM00761">
    <property type="entry name" value="HDAC_interact"/>
    <property type="match status" value="1"/>
</dbReference>
<dbReference type="Pfam" id="PF16879">
    <property type="entry name" value="Sin3a_C"/>
    <property type="match status" value="1"/>
</dbReference>
<dbReference type="GO" id="GO:0000122">
    <property type="term" value="P:negative regulation of transcription by RNA polymerase II"/>
    <property type="evidence" value="ECO:0000318"/>
    <property type="project" value="GO_Central"/>
</dbReference>
<evidence type="ECO:0000313" key="11">
    <source>
        <dbReference type="Proteomes" id="UP000222542"/>
    </source>
</evidence>
<dbReference type="EMBL" id="AYRZ02000002">
    <property type="protein sequence ID" value="PHT89688.1"/>
    <property type="molecule type" value="Genomic_DNA"/>
</dbReference>
<dbReference type="GO" id="GO:0000118">
    <property type="term" value="C:histone deacetylase complex"/>
    <property type="evidence" value="ECO:0000318"/>
    <property type="project" value="GO_Central"/>
</dbReference>
<keyword evidence="6 7" id="KW-0539">Nucleus</keyword>
<dbReference type="OMA" id="EWTHARH"/>
<keyword evidence="11" id="KW-1185">Reference proteome</keyword>
<feature type="compositionally biased region" description="Acidic residues" evidence="8">
    <location>
        <begin position="948"/>
        <end position="967"/>
    </location>
</feature>
<dbReference type="GO" id="GO:0000785">
    <property type="term" value="C:chromatin"/>
    <property type="evidence" value="ECO:0000318"/>
    <property type="project" value="GO_Central"/>
</dbReference>
<evidence type="ECO:0000256" key="4">
    <source>
        <dbReference type="ARBA" id="ARBA00023015"/>
    </source>
</evidence>
<feature type="compositionally biased region" description="Basic and acidic residues" evidence="8">
    <location>
        <begin position="318"/>
        <end position="343"/>
    </location>
</feature>
<dbReference type="OrthoDB" id="10265969at2759"/>
<protein>
    <submittedName>
        <fullName evidence="10">Paired amphipathic helix protein Sin3-like 1</fullName>
    </submittedName>
</protein>
<dbReference type="FunFam" id="1.20.1160.11:FF:000002">
    <property type="entry name" value="Paired amphipathic helix protein SIN3"/>
    <property type="match status" value="1"/>
</dbReference>
<dbReference type="InterPro" id="IPR003822">
    <property type="entry name" value="PAH"/>
</dbReference>
<dbReference type="KEGG" id="cann:107858800"/>
<dbReference type="PANTHER" id="PTHR12346:SF8">
    <property type="entry name" value="PAIRED AMPHIPATHIC HELIX PROTEIN SIN3-LIKE 2"/>
    <property type="match status" value="1"/>
</dbReference>
<feature type="compositionally biased region" description="Polar residues" evidence="8">
    <location>
        <begin position="858"/>
        <end position="871"/>
    </location>
</feature>
<evidence type="ECO:0000256" key="1">
    <source>
        <dbReference type="ARBA" id="ARBA00004123"/>
    </source>
</evidence>
<feature type="compositionally biased region" description="Basic and acidic residues" evidence="8">
    <location>
        <begin position="251"/>
        <end position="310"/>
    </location>
</feature>
<dbReference type="FunFam" id="1.20.1160.11:FF:000001">
    <property type="entry name" value="Paired amphipathic helix protein Sin3"/>
    <property type="match status" value="1"/>
</dbReference>
<keyword evidence="5" id="KW-0804">Transcription</keyword>
<dbReference type="InterPro" id="IPR036600">
    <property type="entry name" value="PAH_sf"/>
</dbReference>
<feature type="region of interest" description="Disordered" evidence="8">
    <location>
        <begin position="251"/>
        <end position="343"/>
    </location>
</feature>
<keyword evidence="3" id="KW-0677">Repeat</keyword>